<proteinExistence type="predicted"/>
<dbReference type="EMBL" id="LAZR01014264">
    <property type="protein sequence ID" value="KKM18235.1"/>
    <property type="molecule type" value="Genomic_DNA"/>
</dbReference>
<protein>
    <submittedName>
        <fullName evidence="1">Uncharacterized protein</fullName>
    </submittedName>
</protein>
<feature type="non-terminal residue" evidence="1">
    <location>
        <position position="102"/>
    </location>
</feature>
<evidence type="ECO:0000313" key="1">
    <source>
        <dbReference type="EMBL" id="KKM18235.1"/>
    </source>
</evidence>
<organism evidence="1">
    <name type="scientific">marine sediment metagenome</name>
    <dbReference type="NCBI Taxonomy" id="412755"/>
    <lineage>
        <taxon>unclassified sequences</taxon>
        <taxon>metagenomes</taxon>
        <taxon>ecological metagenomes</taxon>
    </lineage>
</organism>
<sequence>MEEHSKSIRQNLCHWTKVENHPKYGKHRFYGLILKLLNEELKQMPHNFSLKFKFGSYITLKIVNQLVQKLETLLPSSFYIYGSLSYLTLLSSYHGETLSGEV</sequence>
<accession>A0A0F9KS87</accession>
<reference evidence="1" key="1">
    <citation type="journal article" date="2015" name="Nature">
        <title>Complex archaea that bridge the gap between prokaryotes and eukaryotes.</title>
        <authorList>
            <person name="Spang A."/>
            <person name="Saw J.H."/>
            <person name="Jorgensen S.L."/>
            <person name="Zaremba-Niedzwiedzka K."/>
            <person name="Martijn J."/>
            <person name="Lind A.E."/>
            <person name="van Eijk R."/>
            <person name="Schleper C."/>
            <person name="Guy L."/>
            <person name="Ettema T.J."/>
        </authorList>
    </citation>
    <scope>NUCLEOTIDE SEQUENCE</scope>
</reference>
<name>A0A0F9KS87_9ZZZZ</name>
<gene>
    <name evidence="1" type="ORF">LCGC14_1667710</name>
</gene>
<dbReference type="AlphaFoldDB" id="A0A0F9KS87"/>
<comment type="caution">
    <text evidence="1">The sequence shown here is derived from an EMBL/GenBank/DDBJ whole genome shotgun (WGS) entry which is preliminary data.</text>
</comment>